<evidence type="ECO:0000256" key="4">
    <source>
        <dbReference type="ARBA" id="ARBA00022481"/>
    </source>
</evidence>
<dbReference type="EMBL" id="JAPDMZ010000011">
    <property type="protein sequence ID" value="KAK0556747.1"/>
    <property type="molecule type" value="Genomic_DNA"/>
</dbReference>
<comment type="subcellular location">
    <subcellularLocation>
        <location evidence="2">Cytoplasm</location>
    </subcellularLocation>
    <subcellularLocation>
        <location evidence="1">Endoplasmic reticulum</location>
    </subcellularLocation>
</comment>
<dbReference type="GO" id="GO:0000502">
    <property type="term" value="C:proteasome complex"/>
    <property type="evidence" value="ECO:0007669"/>
    <property type="project" value="UniProtKB-KW"/>
</dbReference>
<dbReference type="InterPro" id="IPR013886">
    <property type="entry name" value="PI31_Prot_C"/>
</dbReference>
<reference evidence="14" key="1">
    <citation type="journal article" date="2023" name="PhytoFront">
        <title>Draft Genome Resources of Seven Strains of Tilletia horrida, Causal Agent of Kernel Smut of Rice.</title>
        <authorList>
            <person name="Khanal S."/>
            <person name="Antony Babu S."/>
            <person name="Zhou X.G."/>
        </authorList>
    </citation>
    <scope>NUCLEOTIDE SEQUENCE</scope>
    <source>
        <strain evidence="14">TX6</strain>
    </source>
</reference>
<evidence type="ECO:0000256" key="10">
    <source>
        <dbReference type="ARBA" id="ARBA00024805"/>
    </source>
</evidence>
<feature type="domain" description="PI31 proteasome regulator N-terminal" evidence="13">
    <location>
        <begin position="51"/>
        <end position="229"/>
    </location>
</feature>
<evidence type="ECO:0000256" key="1">
    <source>
        <dbReference type="ARBA" id="ARBA00004240"/>
    </source>
</evidence>
<evidence type="ECO:0000313" key="15">
    <source>
        <dbReference type="Proteomes" id="UP001176517"/>
    </source>
</evidence>
<evidence type="ECO:0000256" key="3">
    <source>
        <dbReference type="ARBA" id="ARBA00006405"/>
    </source>
</evidence>
<keyword evidence="5" id="KW-0963">Cytoplasm</keyword>
<dbReference type="GO" id="GO:0004866">
    <property type="term" value="F:endopeptidase inhibitor activity"/>
    <property type="evidence" value="ECO:0007669"/>
    <property type="project" value="InterPro"/>
</dbReference>
<dbReference type="GO" id="GO:0043161">
    <property type="term" value="P:proteasome-mediated ubiquitin-dependent protein catabolic process"/>
    <property type="evidence" value="ECO:0007669"/>
    <property type="project" value="InterPro"/>
</dbReference>
<dbReference type="InterPro" id="IPR045128">
    <property type="entry name" value="PI31-like"/>
</dbReference>
<name>A0AAN6GX85_9BASI</name>
<feature type="compositionally biased region" description="Gly residues" evidence="11">
    <location>
        <begin position="364"/>
        <end position="394"/>
    </location>
</feature>
<dbReference type="AlphaFoldDB" id="A0AAN6GX85"/>
<evidence type="ECO:0000256" key="8">
    <source>
        <dbReference type="ARBA" id="ARBA00022942"/>
    </source>
</evidence>
<feature type="region of interest" description="Disordered" evidence="11">
    <location>
        <begin position="27"/>
        <end position="54"/>
    </location>
</feature>
<keyword evidence="9" id="KW-0007">Acetylation</keyword>
<dbReference type="GO" id="GO:0005783">
    <property type="term" value="C:endoplasmic reticulum"/>
    <property type="evidence" value="ECO:0007669"/>
    <property type="project" value="UniProtKB-SubCell"/>
</dbReference>
<comment type="function">
    <text evidence="10">Plays an important role in control of proteasome function. Inhibits the hydrolysis of protein and peptide substrates by the 20S proteasome. Also inhibits the activation of the proteasome by the proteasome regulatory proteins PA700 and PA28.</text>
</comment>
<feature type="compositionally biased region" description="Low complexity" evidence="11">
    <location>
        <begin position="235"/>
        <end position="253"/>
    </location>
</feature>
<evidence type="ECO:0000256" key="2">
    <source>
        <dbReference type="ARBA" id="ARBA00004496"/>
    </source>
</evidence>
<evidence type="ECO:0000259" key="12">
    <source>
        <dbReference type="Pfam" id="PF08577"/>
    </source>
</evidence>
<dbReference type="Pfam" id="PF11566">
    <property type="entry name" value="PI31_Prot_N"/>
    <property type="match status" value="1"/>
</dbReference>
<evidence type="ECO:0008006" key="16">
    <source>
        <dbReference type="Google" id="ProtNLM"/>
    </source>
</evidence>
<feature type="domain" description="PI31 proteasome regulator C-terminal" evidence="12">
    <location>
        <begin position="294"/>
        <end position="365"/>
    </location>
</feature>
<dbReference type="Gene3D" id="3.40.1000.30">
    <property type="match status" value="1"/>
</dbReference>
<dbReference type="PANTHER" id="PTHR13266:SF1">
    <property type="entry name" value="PROTEASOME INHIBITOR PI31 SUBUNIT"/>
    <property type="match status" value="1"/>
</dbReference>
<proteinExistence type="inferred from homology"/>
<evidence type="ECO:0000256" key="6">
    <source>
        <dbReference type="ARBA" id="ARBA00022553"/>
    </source>
</evidence>
<keyword evidence="7" id="KW-0256">Endoplasmic reticulum</keyword>
<dbReference type="PANTHER" id="PTHR13266">
    <property type="entry name" value="PROTEASOME INHIBITOR"/>
    <property type="match status" value="1"/>
</dbReference>
<evidence type="ECO:0000259" key="13">
    <source>
        <dbReference type="Pfam" id="PF11566"/>
    </source>
</evidence>
<keyword evidence="6" id="KW-0597">Phosphoprotein</keyword>
<sequence length="415" mass="43007">MSSSTGNANLFDPAVLVHNLQSLLPPAAPTPSVFNQDERDQGASAEGTTQSAQLNNPNDAIAALAHTFMTAVGFRLVGLGEDHRISTSEGSSSTTTATSSGDAPSNADDVSGTNRLPPEWNARGPESYAFRYRHHQSAMEFVLKLVRMGGRMLIHALAIEDNKTSTLDIQVADYTSASFFPYPKAQASSSSGTSEPLIHGFISSSRVKDLASLFKINIIQKLVPGLQKEGYAEESSGSAHGPAPSSSSSNPNNQQPRAPEYDPLVDPRFQPPQRPGPNYPSYDPFHPGRNPGMIGDRDLDPLGIPPGRFGGGPPPLFGPRGGDDGGGMIVGPGHPLFRDRFGPGGPAGLPPGAVPPGARFDPIGPGGPMRPGGGGGPFGPGQGGGAGGRGGRIGGDPDWDDFAPPRGAGHDDMFG</sequence>
<keyword evidence="15" id="KW-1185">Reference proteome</keyword>
<dbReference type="InterPro" id="IPR021625">
    <property type="entry name" value="PI31_Prot_N"/>
</dbReference>
<dbReference type="Pfam" id="PF08577">
    <property type="entry name" value="PI31_Prot_C"/>
    <property type="match status" value="1"/>
</dbReference>
<accession>A0AAN6GX85</accession>
<keyword evidence="4" id="KW-0488">Methylation</keyword>
<evidence type="ECO:0000256" key="5">
    <source>
        <dbReference type="ARBA" id="ARBA00022490"/>
    </source>
</evidence>
<evidence type="ECO:0000256" key="7">
    <source>
        <dbReference type="ARBA" id="ARBA00022824"/>
    </source>
</evidence>
<keyword evidence="8" id="KW-0647">Proteasome</keyword>
<dbReference type="Proteomes" id="UP001176517">
    <property type="component" value="Unassembled WGS sequence"/>
</dbReference>
<feature type="region of interest" description="Disordered" evidence="11">
    <location>
        <begin position="230"/>
        <end position="415"/>
    </location>
</feature>
<comment type="similarity">
    <text evidence="3">Belongs to the proteasome inhibitor PI31 family.</text>
</comment>
<organism evidence="14 15">
    <name type="scientific">Tilletia horrida</name>
    <dbReference type="NCBI Taxonomy" id="155126"/>
    <lineage>
        <taxon>Eukaryota</taxon>
        <taxon>Fungi</taxon>
        <taxon>Dikarya</taxon>
        <taxon>Basidiomycota</taxon>
        <taxon>Ustilaginomycotina</taxon>
        <taxon>Exobasidiomycetes</taxon>
        <taxon>Tilletiales</taxon>
        <taxon>Tilletiaceae</taxon>
        <taxon>Tilletia</taxon>
    </lineage>
</organism>
<gene>
    <name evidence="14" type="ORF">OC846_000935</name>
</gene>
<feature type="compositionally biased region" description="Low complexity" evidence="11">
    <location>
        <begin position="87"/>
        <end position="100"/>
    </location>
</feature>
<feature type="region of interest" description="Disordered" evidence="11">
    <location>
        <begin position="84"/>
        <end position="121"/>
    </location>
</feature>
<dbReference type="GO" id="GO:0070628">
    <property type="term" value="F:proteasome binding"/>
    <property type="evidence" value="ECO:0007669"/>
    <property type="project" value="InterPro"/>
</dbReference>
<protein>
    <recommendedName>
        <fullName evidence="16">Proteasome inhibitor PI31 subunit</fullName>
    </recommendedName>
</protein>
<evidence type="ECO:0000256" key="11">
    <source>
        <dbReference type="SAM" id="MobiDB-lite"/>
    </source>
</evidence>
<comment type="caution">
    <text evidence="14">The sequence shown here is derived from an EMBL/GenBank/DDBJ whole genome shotgun (WGS) entry which is preliminary data.</text>
</comment>
<evidence type="ECO:0000313" key="14">
    <source>
        <dbReference type="EMBL" id="KAK0556747.1"/>
    </source>
</evidence>
<feature type="compositionally biased region" description="Pro residues" evidence="11">
    <location>
        <begin position="269"/>
        <end position="278"/>
    </location>
</feature>
<evidence type="ECO:0000256" key="9">
    <source>
        <dbReference type="ARBA" id="ARBA00022990"/>
    </source>
</evidence>